<proteinExistence type="predicted"/>
<sequence length="337" mass="36527">MDQIDMSTPELSRSAVKALRRSWIPFVGMIIGRLALKDIRWTGQGGRHEALWAIRINAAVTAVFVGGLVAISLPGGSDQVAVTDLKAHQCYVLTHEHEIDPHNGIGTLDKVRRVGCGSEHDGEVVGVWDAGRAWSDYPDDQETLESRASQECDRLTHGYARDFWRIPDGSTERYFAPTRSGWRYSGIHQVVCSVESNGAKGTLYQDPAVLGPHRTAYLDAENALDIVRAQVPDSPTADGAMSEWTVYAVHMASAEEAMVRALKAHQWPSDAAGPIAQVEASAQRAAAAWTKADGDREPNAVDRDAKAAEAIDAATPYDAARGSLHLTVSDPAPVRRV</sequence>
<keyword evidence="3" id="KW-1185">Reference proteome</keyword>
<accession>A0A1H6DLV1</accession>
<dbReference type="EMBL" id="FNVU01000017">
    <property type="protein sequence ID" value="SEG86280.1"/>
    <property type="molecule type" value="Genomic_DNA"/>
</dbReference>
<dbReference type="InterPro" id="IPR026004">
    <property type="entry name" value="Septum_form"/>
</dbReference>
<dbReference type="Pfam" id="PF13845">
    <property type="entry name" value="Septum_form"/>
    <property type="match status" value="1"/>
</dbReference>
<evidence type="ECO:0000313" key="3">
    <source>
        <dbReference type="Proteomes" id="UP000236754"/>
    </source>
</evidence>
<dbReference type="Proteomes" id="UP000236754">
    <property type="component" value="Unassembled WGS sequence"/>
</dbReference>
<feature type="domain" description="Septum formation-related" evidence="1">
    <location>
        <begin position="109"/>
        <end position="192"/>
    </location>
</feature>
<evidence type="ECO:0000259" key="1">
    <source>
        <dbReference type="Pfam" id="PF13845"/>
    </source>
</evidence>
<name>A0A1H6DLV1_9ACTN</name>
<organism evidence="2 3">
    <name type="scientific">Actinacidiphila yanglinensis</name>
    <dbReference type="NCBI Taxonomy" id="310779"/>
    <lineage>
        <taxon>Bacteria</taxon>
        <taxon>Bacillati</taxon>
        <taxon>Actinomycetota</taxon>
        <taxon>Actinomycetes</taxon>
        <taxon>Kitasatosporales</taxon>
        <taxon>Streptomycetaceae</taxon>
        <taxon>Actinacidiphila</taxon>
    </lineage>
</organism>
<evidence type="ECO:0000313" key="2">
    <source>
        <dbReference type="EMBL" id="SEG86280.1"/>
    </source>
</evidence>
<protein>
    <submittedName>
        <fullName evidence="2">Septum formation</fullName>
    </submittedName>
</protein>
<dbReference type="AlphaFoldDB" id="A0A1H6DLV1"/>
<gene>
    <name evidence="2" type="ORF">SAMN05216223_11753</name>
</gene>
<reference evidence="2 3" key="1">
    <citation type="submission" date="2016-10" db="EMBL/GenBank/DDBJ databases">
        <authorList>
            <person name="de Groot N.N."/>
        </authorList>
    </citation>
    <scope>NUCLEOTIDE SEQUENCE [LARGE SCALE GENOMIC DNA]</scope>
    <source>
        <strain evidence="2 3">CGMCC 4.2023</strain>
    </source>
</reference>